<feature type="chain" id="PRO_5030022973" evidence="6">
    <location>
        <begin position="23"/>
        <end position="496"/>
    </location>
</feature>
<evidence type="ECO:0000313" key="10">
    <source>
        <dbReference type="Proteomes" id="UP000186917"/>
    </source>
</evidence>
<evidence type="ECO:0000259" key="7">
    <source>
        <dbReference type="Pfam" id="PF07980"/>
    </source>
</evidence>
<gene>
    <name evidence="9" type="ORF">SAMN05421788_102258</name>
</gene>
<dbReference type="EMBL" id="FTOR01000002">
    <property type="protein sequence ID" value="SIS94829.1"/>
    <property type="molecule type" value="Genomic_DNA"/>
</dbReference>
<name>A0A173MHL6_9BACT</name>
<dbReference type="InterPro" id="IPR011990">
    <property type="entry name" value="TPR-like_helical_dom_sf"/>
</dbReference>
<comment type="similarity">
    <text evidence="2">Belongs to the SusD family.</text>
</comment>
<organism evidence="9 10">
    <name type="scientific">Filimonas lacunae</name>
    <dbReference type="NCBI Taxonomy" id="477680"/>
    <lineage>
        <taxon>Bacteria</taxon>
        <taxon>Pseudomonadati</taxon>
        <taxon>Bacteroidota</taxon>
        <taxon>Chitinophagia</taxon>
        <taxon>Chitinophagales</taxon>
        <taxon>Chitinophagaceae</taxon>
        <taxon>Filimonas</taxon>
    </lineage>
</organism>
<dbReference type="STRING" id="477680.SAMN05421788_102258"/>
<protein>
    <submittedName>
        <fullName evidence="9">Starch-binding associating with outer membrane</fullName>
    </submittedName>
</protein>
<dbReference type="Proteomes" id="UP000186917">
    <property type="component" value="Unassembled WGS sequence"/>
</dbReference>
<evidence type="ECO:0000256" key="1">
    <source>
        <dbReference type="ARBA" id="ARBA00004442"/>
    </source>
</evidence>
<dbReference type="InterPro" id="IPR012944">
    <property type="entry name" value="SusD_RagB_dom"/>
</dbReference>
<dbReference type="CDD" id="cd08977">
    <property type="entry name" value="SusD"/>
    <property type="match status" value="1"/>
</dbReference>
<keyword evidence="10" id="KW-1185">Reference proteome</keyword>
<dbReference type="Pfam" id="PF14322">
    <property type="entry name" value="SusD-like_3"/>
    <property type="match status" value="1"/>
</dbReference>
<evidence type="ECO:0000259" key="8">
    <source>
        <dbReference type="Pfam" id="PF14322"/>
    </source>
</evidence>
<evidence type="ECO:0000256" key="5">
    <source>
        <dbReference type="ARBA" id="ARBA00023237"/>
    </source>
</evidence>
<feature type="domain" description="RagB/SusD" evidence="7">
    <location>
        <begin position="233"/>
        <end position="495"/>
    </location>
</feature>
<dbReference type="RefSeq" id="WP_076377874.1">
    <property type="nucleotide sequence ID" value="NZ_AP017422.1"/>
</dbReference>
<dbReference type="PROSITE" id="PS51257">
    <property type="entry name" value="PROKAR_LIPOPROTEIN"/>
    <property type="match status" value="1"/>
</dbReference>
<keyword evidence="4" id="KW-0472">Membrane</keyword>
<feature type="signal peptide" evidence="6">
    <location>
        <begin position="1"/>
        <end position="22"/>
    </location>
</feature>
<dbReference type="Gene3D" id="1.25.40.390">
    <property type="match status" value="1"/>
</dbReference>
<dbReference type="OrthoDB" id="1035036at2"/>
<sequence>MTKLTIYLFAGCLLLTASSCNKFLDLKPKDGIIRQDYWKTKEQVAAAVNGIYASMLGSTTGDRAIPEYLFMWGETRSDNVTPGFRAVQDELDIANLNVLPTNVFTNWRTIYQTINYCNTVIELTPGVLELDNTFTQEQANAYIGEALTVRSLLYFYLVRTFKNAPLRLKATFSDEDIASVPLNTDKEILNQLVTDLKTAEEGLPVTYGNKVTDKGHATRYTANALLADVYLWMDKYTECVAECDKVINSNRFGLIQAGQFFMEVFYNGNSNESIFELQYDIQKTNPFYTMFTPNNKRWAAASQLSELVYGVDVINATPIVDCRGDNTSFRSTDFTIWKYVGADQYGEDMRATDQSIAHWIIYRYADVLLMKAEALNAAGQPLEASRLVKTIRRRANALDLEPMDSTNKLGMMYYILAERQREFAFEGKRWFDVLRNAKRDDYQNRQLLLSMAAISIPTDRQQAAFAKLRDDNSHYFPIYIRELETNKLLVQNPFYK</sequence>
<dbReference type="AlphaFoldDB" id="A0A173MHL6"/>
<keyword evidence="5" id="KW-0998">Cell outer membrane</keyword>
<evidence type="ECO:0000256" key="3">
    <source>
        <dbReference type="ARBA" id="ARBA00022729"/>
    </source>
</evidence>
<dbReference type="SUPFAM" id="SSF48452">
    <property type="entry name" value="TPR-like"/>
    <property type="match status" value="1"/>
</dbReference>
<accession>A0A173MHL6</accession>
<evidence type="ECO:0000313" key="9">
    <source>
        <dbReference type="EMBL" id="SIS94829.1"/>
    </source>
</evidence>
<dbReference type="GO" id="GO:0009279">
    <property type="term" value="C:cell outer membrane"/>
    <property type="evidence" value="ECO:0007669"/>
    <property type="project" value="UniProtKB-SubCell"/>
</dbReference>
<dbReference type="Pfam" id="PF07980">
    <property type="entry name" value="SusD_RagB"/>
    <property type="match status" value="1"/>
</dbReference>
<dbReference type="InterPro" id="IPR033985">
    <property type="entry name" value="SusD-like_N"/>
</dbReference>
<comment type="subcellular location">
    <subcellularLocation>
        <location evidence="1">Cell outer membrane</location>
    </subcellularLocation>
</comment>
<proteinExistence type="inferred from homology"/>
<reference evidence="10" key="1">
    <citation type="submission" date="2017-01" db="EMBL/GenBank/DDBJ databases">
        <authorList>
            <person name="Varghese N."/>
            <person name="Submissions S."/>
        </authorList>
    </citation>
    <scope>NUCLEOTIDE SEQUENCE [LARGE SCALE GENOMIC DNA]</scope>
    <source>
        <strain evidence="10">DSM 21054</strain>
    </source>
</reference>
<feature type="domain" description="SusD-like N-terminal" evidence="8">
    <location>
        <begin position="89"/>
        <end position="231"/>
    </location>
</feature>
<dbReference type="KEGG" id="fln:FLA_3134"/>
<keyword evidence="3 6" id="KW-0732">Signal</keyword>
<evidence type="ECO:0000256" key="4">
    <source>
        <dbReference type="ARBA" id="ARBA00023136"/>
    </source>
</evidence>
<evidence type="ECO:0000256" key="6">
    <source>
        <dbReference type="SAM" id="SignalP"/>
    </source>
</evidence>
<evidence type="ECO:0000256" key="2">
    <source>
        <dbReference type="ARBA" id="ARBA00006275"/>
    </source>
</evidence>